<evidence type="ECO:0000313" key="1">
    <source>
        <dbReference type="EMBL" id="KAK2656615.1"/>
    </source>
</evidence>
<dbReference type="Proteomes" id="UP001280121">
    <property type="component" value="Unassembled WGS sequence"/>
</dbReference>
<name>A0AAD9XC30_9ROSI</name>
<evidence type="ECO:0000313" key="2">
    <source>
        <dbReference type="Proteomes" id="UP001280121"/>
    </source>
</evidence>
<sequence>MKNYVDTFCDLSGEQISFSKSRVLCSNNISDNKARVLATKCGSPMTNNLSMYLGVPLIHNNRITKATYKDILENLKKKKKLASWKSDTLSFAGRSVLIKVVASTLPIYSMQSIKIPSELCASLNELVETFSGGALLIKGRSIW</sequence>
<protein>
    <submittedName>
        <fullName evidence="1">Uncharacterized protein</fullName>
    </submittedName>
</protein>
<keyword evidence="2" id="KW-1185">Reference proteome</keyword>
<comment type="caution">
    <text evidence="1">The sequence shown here is derived from an EMBL/GenBank/DDBJ whole genome shotgun (WGS) entry which is preliminary data.</text>
</comment>
<dbReference type="AlphaFoldDB" id="A0AAD9XC30"/>
<dbReference type="EMBL" id="JANJYI010000003">
    <property type="protein sequence ID" value="KAK2656615.1"/>
    <property type="molecule type" value="Genomic_DNA"/>
</dbReference>
<proteinExistence type="predicted"/>
<reference evidence="1" key="1">
    <citation type="journal article" date="2023" name="Plant J.">
        <title>Genome sequences and population genomics provide insights into the demographic history, inbreeding, and mutation load of two 'living fossil' tree species of Dipteronia.</title>
        <authorList>
            <person name="Feng Y."/>
            <person name="Comes H.P."/>
            <person name="Chen J."/>
            <person name="Zhu S."/>
            <person name="Lu R."/>
            <person name="Zhang X."/>
            <person name="Li P."/>
            <person name="Qiu J."/>
            <person name="Olsen K.M."/>
            <person name="Qiu Y."/>
        </authorList>
    </citation>
    <scope>NUCLEOTIDE SEQUENCE</scope>
    <source>
        <strain evidence="1">KIB01</strain>
    </source>
</reference>
<gene>
    <name evidence="1" type="ORF">Ddye_009667</name>
</gene>
<accession>A0AAD9XC30</accession>
<dbReference type="PANTHER" id="PTHR33116">
    <property type="entry name" value="REVERSE TRANSCRIPTASE ZINC-BINDING DOMAIN-CONTAINING PROTEIN-RELATED-RELATED"/>
    <property type="match status" value="1"/>
</dbReference>
<organism evidence="1 2">
    <name type="scientific">Dipteronia dyeriana</name>
    <dbReference type="NCBI Taxonomy" id="168575"/>
    <lineage>
        <taxon>Eukaryota</taxon>
        <taxon>Viridiplantae</taxon>
        <taxon>Streptophyta</taxon>
        <taxon>Embryophyta</taxon>
        <taxon>Tracheophyta</taxon>
        <taxon>Spermatophyta</taxon>
        <taxon>Magnoliopsida</taxon>
        <taxon>eudicotyledons</taxon>
        <taxon>Gunneridae</taxon>
        <taxon>Pentapetalae</taxon>
        <taxon>rosids</taxon>
        <taxon>malvids</taxon>
        <taxon>Sapindales</taxon>
        <taxon>Sapindaceae</taxon>
        <taxon>Hippocastanoideae</taxon>
        <taxon>Acereae</taxon>
        <taxon>Dipteronia</taxon>
    </lineage>
</organism>
<dbReference type="PANTHER" id="PTHR33116:SF70">
    <property type="entry name" value="NON-LTR RETROELEMENT REVERSE TRANSCRIPTASE-LIKE PROTEIN"/>
    <property type="match status" value="1"/>
</dbReference>